<keyword evidence="5" id="KW-0479">Metal-binding</keyword>
<keyword evidence="2" id="KW-0507">mRNA processing</keyword>
<evidence type="ECO:0000256" key="9">
    <source>
        <dbReference type="ARBA" id="ARBA00022884"/>
    </source>
</evidence>
<dbReference type="CDD" id="cd09272">
    <property type="entry name" value="RNase_HI_RT_Ty1"/>
    <property type="match status" value="1"/>
</dbReference>
<keyword evidence="14" id="KW-0511">Multifunctional enzyme</keyword>
<feature type="compositionally biased region" description="Polar residues" evidence="18">
    <location>
        <begin position="216"/>
        <end position="230"/>
    </location>
</feature>
<dbReference type="GO" id="GO:0006310">
    <property type="term" value="P:DNA recombination"/>
    <property type="evidence" value="ECO:0007669"/>
    <property type="project" value="UniProtKB-KW"/>
</dbReference>
<evidence type="ECO:0000256" key="16">
    <source>
        <dbReference type="ARBA" id="ARBA00049244"/>
    </source>
</evidence>
<feature type="region of interest" description="Disordered" evidence="18">
    <location>
        <begin position="329"/>
        <end position="350"/>
    </location>
</feature>
<gene>
    <name evidence="21" type="primary">BQ5605_C038g11686</name>
    <name evidence="21" type="ORF">BQ5605_C038G11686</name>
</gene>
<evidence type="ECO:0000256" key="8">
    <source>
        <dbReference type="ARBA" id="ARBA00022842"/>
    </source>
</evidence>
<protein>
    <submittedName>
        <fullName evidence="21">BQ5605_C038g11686 protein</fullName>
    </submittedName>
</protein>
<keyword evidence="13" id="KW-0233">DNA recombination</keyword>
<dbReference type="GO" id="GO:0008270">
    <property type="term" value="F:zinc ion binding"/>
    <property type="evidence" value="ECO:0007669"/>
    <property type="project" value="UniProtKB-KW"/>
</dbReference>
<dbReference type="SUPFAM" id="SSF56112">
    <property type="entry name" value="Protein kinase-like (PK-like)"/>
    <property type="match status" value="1"/>
</dbReference>
<dbReference type="SUPFAM" id="SSF57756">
    <property type="entry name" value="Retrovirus zinc finger-like domains"/>
    <property type="match status" value="1"/>
</dbReference>
<dbReference type="PANTHER" id="PTHR42648">
    <property type="entry name" value="TRANSPOSASE, PUTATIVE-RELATED"/>
    <property type="match status" value="1"/>
</dbReference>
<dbReference type="InterPro" id="IPR001584">
    <property type="entry name" value="Integrase_cat-core"/>
</dbReference>
<evidence type="ECO:0000256" key="5">
    <source>
        <dbReference type="ARBA" id="ARBA00022723"/>
    </source>
</evidence>
<dbReference type="SUPFAM" id="SSF53098">
    <property type="entry name" value="Ribonuclease H-like"/>
    <property type="match status" value="1"/>
</dbReference>
<keyword evidence="11" id="KW-0695">RNA-directed DNA polymerase</keyword>
<feature type="region of interest" description="Disordered" evidence="18">
    <location>
        <begin position="955"/>
        <end position="989"/>
    </location>
</feature>
<keyword evidence="1" id="KW-0815">Transposition</keyword>
<dbReference type="GO" id="GO:0003964">
    <property type="term" value="F:RNA-directed DNA polymerase activity"/>
    <property type="evidence" value="ECO:0007669"/>
    <property type="project" value="UniProtKB-KW"/>
</dbReference>
<evidence type="ECO:0000256" key="11">
    <source>
        <dbReference type="ARBA" id="ARBA00022918"/>
    </source>
</evidence>
<feature type="region of interest" description="Disordered" evidence="18">
    <location>
        <begin position="213"/>
        <end position="234"/>
    </location>
</feature>
<evidence type="ECO:0000256" key="10">
    <source>
        <dbReference type="ARBA" id="ARBA00022908"/>
    </source>
</evidence>
<dbReference type="Pfam" id="PF07727">
    <property type="entry name" value="RVT_2"/>
    <property type="match status" value="1"/>
</dbReference>
<dbReference type="InterPro" id="IPR039537">
    <property type="entry name" value="Retrotran_Ty1/copia-like"/>
</dbReference>
<feature type="region of interest" description="Disordered" evidence="18">
    <location>
        <begin position="376"/>
        <end position="395"/>
    </location>
</feature>
<comment type="catalytic activity">
    <reaction evidence="15">
        <text>DNA(n) + a 2'-deoxyribonucleoside 5'-triphosphate = DNA(n+1) + diphosphate</text>
        <dbReference type="Rhea" id="RHEA:22508"/>
        <dbReference type="Rhea" id="RHEA-COMP:17339"/>
        <dbReference type="Rhea" id="RHEA-COMP:17340"/>
        <dbReference type="ChEBI" id="CHEBI:33019"/>
        <dbReference type="ChEBI" id="CHEBI:61560"/>
        <dbReference type="ChEBI" id="CHEBI:173112"/>
        <dbReference type="EC" id="2.7.7.49"/>
    </reaction>
</comment>
<dbReference type="PROSITE" id="PS50158">
    <property type="entry name" value="ZF_CCHC"/>
    <property type="match status" value="1"/>
</dbReference>
<name>A0A2X0MF25_9BASI</name>
<dbReference type="GO" id="GO:0016787">
    <property type="term" value="F:hydrolase activity"/>
    <property type="evidence" value="ECO:0007669"/>
    <property type="project" value="UniProtKB-KW"/>
</dbReference>
<dbReference type="Gene3D" id="4.10.60.10">
    <property type="entry name" value="Zinc finger, CCHC-type"/>
    <property type="match status" value="1"/>
</dbReference>
<feature type="domain" description="CCHC-type" evidence="19">
    <location>
        <begin position="247"/>
        <end position="263"/>
    </location>
</feature>
<evidence type="ECO:0000259" key="19">
    <source>
        <dbReference type="PROSITE" id="PS50158"/>
    </source>
</evidence>
<evidence type="ECO:0000256" key="15">
    <source>
        <dbReference type="ARBA" id="ARBA00048173"/>
    </source>
</evidence>
<evidence type="ECO:0000256" key="6">
    <source>
        <dbReference type="ARBA" id="ARBA00022759"/>
    </source>
</evidence>
<evidence type="ECO:0000256" key="2">
    <source>
        <dbReference type="ARBA" id="ARBA00022664"/>
    </source>
</evidence>
<feature type="compositionally biased region" description="Pro residues" evidence="18">
    <location>
        <begin position="970"/>
        <end position="983"/>
    </location>
</feature>
<dbReference type="GO" id="GO:0006397">
    <property type="term" value="P:mRNA processing"/>
    <property type="evidence" value="ECO:0007669"/>
    <property type="project" value="UniProtKB-KW"/>
</dbReference>
<comment type="catalytic activity">
    <reaction evidence="16">
        <text>DNA(n) + a 2'-deoxyribonucleoside 5'-triphosphate = DNA(n+1) + diphosphate</text>
        <dbReference type="Rhea" id="RHEA:22508"/>
        <dbReference type="Rhea" id="RHEA-COMP:17339"/>
        <dbReference type="Rhea" id="RHEA-COMP:17340"/>
        <dbReference type="ChEBI" id="CHEBI:33019"/>
        <dbReference type="ChEBI" id="CHEBI:61560"/>
        <dbReference type="ChEBI" id="CHEBI:173112"/>
        <dbReference type="EC" id="2.7.7.7"/>
    </reaction>
</comment>
<feature type="domain" description="Integrase catalytic" evidence="20">
    <location>
        <begin position="702"/>
        <end position="867"/>
    </location>
</feature>
<keyword evidence="12" id="KW-0239">DNA-directed DNA polymerase</keyword>
<keyword evidence="4" id="KW-0540">Nuclease</keyword>
<accession>A0A2X0MF25</accession>
<evidence type="ECO:0000256" key="7">
    <source>
        <dbReference type="ARBA" id="ARBA00022801"/>
    </source>
</evidence>
<evidence type="ECO:0000256" key="4">
    <source>
        <dbReference type="ARBA" id="ARBA00022722"/>
    </source>
</evidence>
<dbReference type="InterPro" id="IPR043502">
    <property type="entry name" value="DNA/RNA_pol_sf"/>
</dbReference>
<dbReference type="InterPro" id="IPR036875">
    <property type="entry name" value="Znf_CCHC_sf"/>
</dbReference>
<evidence type="ECO:0000256" key="14">
    <source>
        <dbReference type="ARBA" id="ARBA00023268"/>
    </source>
</evidence>
<dbReference type="GO" id="GO:0003887">
    <property type="term" value="F:DNA-directed DNA polymerase activity"/>
    <property type="evidence" value="ECO:0007669"/>
    <property type="project" value="UniProtKB-KW"/>
</dbReference>
<evidence type="ECO:0000256" key="1">
    <source>
        <dbReference type="ARBA" id="ARBA00022578"/>
    </source>
</evidence>
<dbReference type="InterPro" id="IPR036397">
    <property type="entry name" value="RNaseH_sf"/>
</dbReference>
<evidence type="ECO:0000256" key="12">
    <source>
        <dbReference type="ARBA" id="ARBA00022932"/>
    </source>
</evidence>
<reference evidence="21 22" key="1">
    <citation type="submission" date="2016-11" db="EMBL/GenBank/DDBJ databases">
        <authorList>
            <person name="Jaros S."/>
            <person name="Januszkiewicz K."/>
            <person name="Wedrychowicz H."/>
        </authorList>
    </citation>
    <scope>NUCLEOTIDE SEQUENCE [LARGE SCALE GENOMIC DNA]</scope>
</reference>
<keyword evidence="8" id="KW-0460">Magnesium</keyword>
<dbReference type="PANTHER" id="PTHR42648:SF11">
    <property type="entry name" value="TRANSPOSON TY4-P GAG-POL POLYPROTEIN"/>
    <property type="match status" value="1"/>
</dbReference>
<dbReference type="Pfam" id="PF25597">
    <property type="entry name" value="SH3_retrovirus"/>
    <property type="match status" value="1"/>
</dbReference>
<keyword evidence="7" id="KW-0378">Hydrolase</keyword>
<evidence type="ECO:0000256" key="3">
    <source>
        <dbReference type="ARBA" id="ARBA00022695"/>
    </source>
</evidence>
<dbReference type="Pfam" id="PF00665">
    <property type="entry name" value="rve"/>
    <property type="match status" value="1"/>
</dbReference>
<keyword evidence="3" id="KW-0548">Nucleotidyltransferase</keyword>
<keyword evidence="10" id="KW-0229">DNA integration</keyword>
<organism evidence="21 22">
    <name type="scientific">Microbotryum silenes-dioicae</name>
    <dbReference type="NCBI Taxonomy" id="796604"/>
    <lineage>
        <taxon>Eukaryota</taxon>
        <taxon>Fungi</taxon>
        <taxon>Dikarya</taxon>
        <taxon>Basidiomycota</taxon>
        <taxon>Pucciniomycotina</taxon>
        <taxon>Microbotryomycetes</taxon>
        <taxon>Microbotryales</taxon>
        <taxon>Microbotryaceae</taxon>
        <taxon>Microbotryum</taxon>
    </lineage>
</organism>
<dbReference type="InterPro" id="IPR057670">
    <property type="entry name" value="SH3_retrovirus"/>
</dbReference>
<keyword evidence="12" id="KW-0808">Transferase</keyword>
<keyword evidence="17" id="KW-0863">Zinc-finger</keyword>
<evidence type="ECO:0000256" key="13">
    <source>
        <dbReference type="ARBA" id="ARBA00023172"/>
    </source>
</evidence>
<evidence type="ECO:0000313" key="21">
    <source>
        <dbReference type="EMBL" id="SGY91626.1"/>
    </source>
</evidence>
<evidence type="ECO:0000256" key="18">
    <source>
        <dbReference type="SAM" id="MobiDB-lite"/>
    </source>
</evidence>
<dbReference type="Proteomes" id="UP000249464">
    <property type="component" value="Unassembled WGS sequence"/>
</dbReference>
<keyword evidence="9" id="KW-0694">RNA-binding</keyword>
<dbReference type="InterPro" id="IPR001878">
    <property type="entry name" value="Znf_CCHC"/>
</dbReference>
<dbReference type="InterPro" id="IPR012337">
    <property type="entry name" value="RNaseH-like_sf"/>
</dbReference>
<dbReference type="GO" id="GO:0005634">
    <property type="term" value="C:nucleus"/>
    <property type="evidence" value="ECO:0007669"/>
    <property type="project" value="UniProtKB-ARBA"/>
</dbReference>
<dbReference type="SUPFAM" id="SSF56672">
    <property type="entry name" value="DNA/RNA polymerases"/>
    <property type="match status" value="1"/>
</dbReference>
<dbReference type="GO" id="GO:0003723">
    <property type="term" value="F:RNA binding"/>
    <property type="evidence" value="ECO:0007669"/>
    <property type="project" value="UniProtKB-KW"/>
</dbReference>
<keyword evidence="6" id="KW-0255">Endonuclease</keyword>
<evidence type="ECO:0000313" key="22">
    <source>
        <dbReference type="Proteomes" id="UP000249464"/>
    </source>
</evidence>
<dbReference type="GO" id="GO:0004519">
    <property type="term" value="F:endonuclease activity"/>
    <property type="evidence" value="ECO:0007669"/>
    <property type="project" value="UniProtKB-KW"/>
</dbReference>
<dbReference type="GO" id="GO:0015074">
    <property type="term" value="P:DNA integration"/>
    <property type="evidence" value="ECO:0007669"/>
    <property type="project" value="UniProtKB-KW"/>
</dbReference>
<evidence type="ECO:0000256" key="17">
    <source>
        <dbReference type="PROSITE-ProRule" id="PRU00047"/>
    </source>
</evidence>
<keyword evidence="17" id="KW-0862">Zinc</keyword>
<dbReference type="InterPro" id="IPR013103">
    <property type="entry name" value="RVT_2"/>
</dbReference>
<keyword evidence="22" id="KW-1185">Reference proteome</keyword>
<dbReference type="InterPro" id="IPR011009">
    <property type="entry name" value="Kinase-like_dom_sf"/>
</dbReference>
<dbReference type="PROSITE" id="PS50994">
    <property type="entry name" value="INTEGRASE"/>
    <property type="match status" value="1"/>
</dbReference>
<dbReference type="Gene3D" id="3.30.420.10">
    <property type="entry name" value="Ribonuclease H-like superfamily/Ribonuclease H"/>
    <property type="match status" value="1"/>
</dbReference>
<dbReference type="GO" id="GO:0032196">
    <property type="term" value="P:transposition"/>
    <property type="evidence" value="ECO:0007669"/>
    <property type="project" value="UniProtKB-KW"/>
</dbReference>
<evidence type="ECO:0000259" key="20">
    <source>
        <dbReference type="PROSITE" id="PS50994"/>
    </source>
</evidence>
<dbReference type="EMBL" id="FQNC01000061">
    <property type="protein sequence ID" value="SGY91626.1"/>
    <property type="molecule type" value="Genomic_DNA"/>
</dbReference>
<proteinExistence type="predicted"/>
<dbReference type="SMART" id="SM00343">
    <property type="entry name" value="ZnF_C2HC"/>
    <property type="match status" value="2"/>
</dbReference>
<sequence length="1934" mass="214132">MSSGTRDGPPHTDNVARRVKLELPTLNAGFKSRDVTRWLAGCKDAIESAEWNYDGKITAVHLIREAGCKMEGEGADWYIDCRDKVKALKSWPEFAQEVKARFINEKTGLEAKHAFYNAHQTGTLSDFVATLIAARGQAGSIGGTQVISDELFKDHLLHHCDELLYLRATASPSFNVAKFTMNQLVAYLQFLWEAITLERATTGVRRMGLRNDQVRQEQNNSAAHQTSGRSMASLDCTPRDKALHEGRCFHCDVHGHIAADCPSKPGTSLTPAPSRPTPGPQMVAAIREYQESGDSTAFVGISSDSEEDDARWLAFQTDKEDASAAVNTMAGPNDRASTPPPSSTSTQSQNINVSAIGSITLTREQYEELVRYQRTRDEEAPTPRHLLPPEAPVAFPEDSKLKGDNYVDWDITMSLTVDREVCAYLRRGTIDPTPGRPGGGSAHDCWLALTARYAPSDAQGHSSLIMNYFGMPQCPSTWKGFIDWSNQALVLINRLRMAQLDMEQAMAARAMDNLPPLFDSWRTTFYALQADKNKLPRAEDIFASMEAVARISRNESTPALVVKADVQTKSAAPGRKGKWDRSGLAPSNCPACGQGKHWADKCPDSVKCTKYFELKNAMKELKDASLAPAPALAATKSSWLPLLTLHRRYGHASVQTLKKLAASGQVKGLDWTYSDSECAEFTCNACLASKAHRSPFPSSLSHAAEPLALVHSDVLSFPEESINHFRYLVTFVDDYSRKTWVYPISHKSDVLPTFKDWLLEIENATGRRLKTLRSDNGGEYISSAFNGYCAARGIRCELTIPYTPEQNGRAERANRSIVEGTLALLSHSGLPRSCWDEAAVCYIHTKNLSSHAALKGGVPNHRWSGTAPLVKALRAFGCRAWATVPGHRRDKLDPKGIPLVFVGYDRHAKAYRLLNPTSMRVSLSGDVKFVETEFPFLSMPKRATAPSIRGYRPIAQPMLQPEGPRATPNQLPPPNDELPPPNDELPAPDHEAASIRSDATNAAEVLPPPEQVPEPPAKVKPAWEYGDLARVGPDPGKYGEVDPRNIIEGPRTRRRLVPTLIAKEQLDSGPDGPTDAFKNLILAFAATTEGFAEHDLAMVRDPANWGDVIRTGQEEVWHPPARDEFDSLLNDYEVFEIIESCDLPSGEILLRSGWVFRTKRNQHGDITDHKARLVAHGCSQRPGLDFEKNYAPVVKFTSIRALIALAAATGYHVHQADVNKAYLHGKLDKPLYMRVPQGIDLPGKILKLSKSIYGLCQAGTIWNAEIDSTLRSLGYIPTKSNICIYRRDHDGHSHYIALYVDDLLLVGPSVAEIDRVLDALELMYGIKRLGPAEYILGIQVKRGQDGSITLSQERYLRDLLDKFRLGNAKPASIPMQPGVVLDFQDSSATPQDRTRYLQVIGSLMYAAVGTRPDLAYVVAYLARFSQQPSPAHWMAITQVLRYIKGTLDLGLTYRKTDVAFHGYSDANWGACLTTSRSTMGYAFIYSGAAIAWCSKREHRVAKSTTDAEYLSLSYTSGDAIHLSELLAELGHPVPGPVVIYSDNQGSLALAQHPTNHQGSRHVRISEHYVRERVAEKEIDVVYIATADMFADIFTKALGPKPFLFHRENLGLRGAVASLAIVELSLLSSSALLLTYLVPRASGFQKPPKVAQHLALLELAQSLSPHKSQVEDARLPRPPAPPQDKFLLFWPPHSEVSRRTLELLVLRNPTPLPVPLVDFARPLEPKPLPLPHIPQVFDQLLTVLAILAERNFHHRDLSVGHILHYQGHLVLVDWSAGIRAPLSDSVLVGAEESSGYLKGSPESAPLNWLESNNGVGACPPIPYQPAHTLESTIYCLLVVLAHRIAAQEEIWRTLRLQRRREERESPIDYFYLRCMVWEHGPSPFQRHLDAALGDLVDVVTEEWPLWPFMRSIDNGGKALWAAIHLKFHAFGGNAQ</sequence>